<organism evidence="2 3">
    <name type="scientific">Naegleria lovaniensis</name>
    <name type="common">Amoeba</name>
    <dbReference type="NCBI Taxonomy" id="51637"/>
    <lineage>
        <taxon>Eukaryota</taxon>
        <taxon>Discoba</taxon>
        <taxon>Heterolobosea</taxon>
        <taxon>Tetramitia</taxon>
        <taxon>Eutetramitia</taxon>
        <taxon>Vahlkampfiidae</taxon>
        <taxon>Naegleria</taxon>
    </lineage>
</organism>
<evidence type="ECO:0000313" key="2">
    <source>
        <dbReference type="EMBL" id="KAG2373946.1"/>
    </source>
</evidence>
<dbReference type="EMBL" id="PYSW02000049">
    <property type="protein sequence ID" value="KAG2373946.1"/>
    <property type="molecule type" value="Genomic_DNA"/>
</dbReference>
<name>A0AA88GCG7_NAELO</name>
<dbReference type="Proteomes" id="UP000816034">
    <property type="component" value="Unassembled WGS sequence"/>
</dbReference>
<feature type="signal peptide" evidence="1">
    <location>
        <begin position="1"/>
        <end position="23"/>
    </location>
</feature>
<protein>
    <recommendedName>
        <fullName evidence="4">Saposin B-type domain-containing protein</fullName>
    </recommendedName>
</protein>
<sequence length="293" mass="31363">MKVSTLFLVGVVASVLCVLYVHAAIDIKTNSNNKVSSLKEQIKMEALKDPKLAHKIIELSLKKVPLPKKPEIIMNKMGVSGPLCSSCVDLLDFALADLLAAVDSGVVFSCMRLCNAVSSFGPYAVELCDVVCTAMGVNAFIDIIKKGDLDPIYACQLGKLCPIHDCTAKTCAAFTATGVVPQVSKCGSTVTAYSRLNVFNESGPGQVTMMLTGPFSVDDLTQRFYQSNGFQPGAYEIKFTISTKDDDASGLLWFPGQYKVVINACEGECGASRPHTRLLASVGTTFNLTNPIP</sequence>
<dbReference type="AlphaFoldDB" id="A0AA88GCG7"/>
<evidence type="ECO:0000313" key="3">
    <source>
        <dbReference type="Proteomes" id="UP000816034"/>
    </source>
</evidence>
<evidence type="ECO:0000256" key="1">
    <source>
        <dbReference type="SAM" id="SignalP"/>
    </source>
</evidence>
<dbReference type="RefSeq" id="XP_044543120.1">
    <property type="nucleotide sequence ID" value="XM_044687286.1"/>
</dbReference>
<feature type="chain" id="PRO_5041643249" description="Saposin B-type domain-containing protein" evidence="1">
    <location>
        <begin position="24"/>
        <end position="293"/>
    </location>
</feature>
<reference evidence="2 3" key="1">
    <citation type="journal article" date="2018" name="BMC Genomics">
        <title>The genome of Naegleria lovaniensis, the basis for a comparative approach to unravel pathogenicity factors of the human pathogenic amoeba N. fowleri.</title>
        <authorList>
            <person name="Liechti N."/>
            <person name="Schurch N."/>
            <person name="Bruggmann R."/>
            <person name="Wittwer M."/>
        </authorList>
    </citation>
    <scope>NUCLEOTIDE SEQUENCE [LARGE SCALE GENOMIC DNA]</scope>
    <source>
        <strain evidence="2 3">ATCC 30569</strain>
    </source>
</reference>
<proteinExistence type="predicted"/>
<comment type="caution">
    <text evidence="2">The sequence shown here is derived from an EMBL/GenBank/DDBJ whole genome shotgun (WGS) entry which is preliminary data.</text>
</comment>
<keyword evidence="3" id="KW-1185">Reference proteome</keyword>
<gene>
    <name evidence="2" type="ORF">C9374_011611</name>
</gene>
<keyword evidence="1" id="KW-0732">Signal</keyword>
<dbReference type="GeneID" id="68104065"/>
<evidence type="ECO:0008006" key="4">
    <source>
        <dbReference type="Google" id="ProtNLM"/>
    </source>
</evidence>
<accession>A0AA88GCG7</accession>